<dbReference type="EMBL" id="JAHRIP010043304">
    <property type="protein sequence ID" value="MEQ2297602.1"/>
    <property type="molecule type" value="Genomic_DNA"/>
</dbReference>
<proteinExistence type="predicted"/>
<accession>A0ABV0YVM0</accession>
<organism evidence="1 2">
    <name type="scientific">Ameca splendens</name>
    <dbReference type="NCBI Taxonomy" id="208324"/>
    <lineage>
        <taxon>Eukaryota</taxon>
        <taxon>Metazoa</taxon>
        <taxon>Chordata</taxon>
        <taxon>Craniata</taxon>
        <taxon>Vertebrata</taxon>
        <taxon>Euteleostomi</taxon>
        <taxon>Actinopterygii</taxon>
        <taxon>Neopterygii</taxon>
        <taxon>Teleostei</taxon>
        <taxon>Neoteleostei</taxon>
        <taxon>Acanthomorphata</taxon>
        <taxon>Ovalentaria</taxon>
        <taxon>Atherinomorphae</taxon>
        <taxon>Cyprinodontiformes</taxon>
        <taxon>Goodeidae</taxon>
        <taxon>Ameca</taxon>
    </lineage>
</organism>
<evidence type="ECO:0000313" key="2">
    <source>
        <dbReference type="Proteomes" id="UP001469553"/>
    </source>
</evidence>
<keyword evidence="2" id="KW-1185">Reference proteome</keyword>
<reference evidence="1 2" key="1">
    <citation type="submission" date="2021-06" db="EMBL/GenBank/DDBJ databases">
        <authorList>
            <person name="Palmer J.M."/>
        </authorList>
    </citation>
    <scope>NUCLEOTIDE SEQUENCE [LARGE SCALE GENOMIC DNA]</scope>
    <source>
        <strain evidence="1 2">AS_MEX2019</strain>
        <tissue evidence="1">Muscle</tissue>
    </source>
</reference>
<protein>
    <submittedName>
        <fullName evidence="1">Uncharacterized protein</fullName>
    </submittedName>
</protein>
<dbReference type="Proteomes" id="UP001469553">
    <property type="component" value="Unassembled WGS sequence"/>
</dbReference>
<gene>
    <name evidence="1" type="ORF">AMECASPLE_036270</name>
</gene>
<evidence type="ECO:0000313" key="1">
    <source>
        <dbReference type="EMBL" id="MEQ2297602.1"/>
    </source>
</evidence>
<sequence length="99" mass="10993">MLHPRIEKNAALRALESQPEAAAMVRNSIVNSISGLFRCFSVHMWRLSIVGSDSEEKVNLNSWIKFSKELPNWLQSGNLTSAQRRALPVNSPKMNAGTG</sequence>
<comment type="caution">
    <text evidence="1">The sequence shown here is derived from an EMBL/GenBank/DDBJ whole genome shotgun (WGS) entry which is preliminary data.</text>
</comment>
<name>A0ABV0YVM0_9TELE</name>